<sequence length="237" mass="26242">MFSLRPLAARQTASLSLSSRVLARFASGPVGTPPFSLSSSSSNKTSNIFETAKSLEKNKPSSFSNTRNPSLRTSNKYGNSAPAPPPEPEDGKQRVGYVLHCKFTPNNTILTLTSQYVRVGKRYVKLTKEERYMDLVRPLEDVRINLTAGILGFRHTKQGEYEAGFQTAARMFALMSEREFLDHPLEIILSNFGKGREAFLNALNGAEGNLVRPLVTRVTDGTKIRIGGVRPPRARRV</sequence>
<dbReference type="EMBL" id="CABVLU010000001">
    <property type="protein sequence ID" value="VVT47229.1"/>
    <property type="molecule type" value="Genomic_DNA"/>
</dbReference>
<evidence type="ECO:0000256" key="2">
    <source>
        <dbReference type="ARBA" id="ARBA00022980"/>
    </source>
</evidence>
<dbReference type="OrthoDB" id="1654884at2759"/>
<dbReference type="Gene3D" id="3.30.420.80">
    <property type="entry name" value="Ribosomal protein S11"/>
    <property type="match status" value="1"/>
</dbReference>
<dbReference type="HAMAP" id="MF_01310">
    <property type="entry name" value="Ribosomal_uS11"/>
    <property type="match status" value="1"/>
</dbReference>
<dbReference type="InterPro" id="IPR001971">
    <property type="entry name" value="Ribosomal_uS11"/>
</dbReference>
<protein>
    <recommendedName>
        <fullName evidence="7">Ribosomal protein S11</fullName>
    </recommendedName>
</protein>
<dbReference type="GO" id="GO:0003735">
    <property type="term" value="F:structural constituent of ribosome"/>
    <property type="evidence" value="ECO:0007669"/>
    <property type="project" value="InterPro"/>
</dbReference>
<evidence type="ECO:0000256" key="4">
    <source>
        <dbReference type="SAM" id="MobiDB-lite"/>
    </source>
</evidence>
<gene>
    <name evidence="5" type="ORF">SAPINGB_P001607</name>
</gene>
<dbReference type="SUPFAM" id="SSF53137">
    <property type="entry name" value="Translational machinery components"/>
    <property type="match status" value="1"/>
</dbReference>
<evidence type="ECO:0000313" key="5">
    <source>
        <dbReference type="EMBL" id="VVT47229.1"/>
    </source>
</evidence>
<evidence type="ECO:0000256" key="1">
    <source>
        <dbReference type="ARBA" id="ARBA00006194"/>
    </source>
</evidence>
<keyword evidence="6" id="KW-1185">Reference proteome</keyword>
<keyword evidence="3" id="KW-0687">Ribonucleoprotein</keyword>
<reference evidence="5 6" key="1">
    <citation type="submission" date="2019-09" db="EMBL/GenBank/DDBJ databases">
        <authorList>
            <person name="Brejova B."/>
        </authorList>
    </citation>
    <scope>NUCLEOTIDE SEQUENCE [LARGE SCALE GENOMIC DNA]</scope>
</reference>
<dbReference type="Proteomes" id="UP000398389">
    <property type="component" value="Unassembled WGS sequence"/>
</dbReference>
<feature type="compositionally biased region" description="Polar residues" evidence="4">
    <location>
        <begin position="60"/>
        <end position="78"/>
    </location>
</feature>
<name>A0A5E8B6L5_9ASCO</name>
<dbReference type="AlphaFoldDB" id="A0A5E8B6L5"/>
<dbReference type="GO" id="GO:0006412">
    <property type="term" value="P:translation"/>
    <property type="evidence" value="ECO:0007669"/>
    <property type="project" value="InterPro"/>
</dbReference>
<evidence type="ECO:0008006" key="7">
    <source>
        <dbReference type="Google" id="ProtNLM"/>
    </source>
</evidence>
<dbReference type="GO" id="GO:0005840">
    <property type="term" value="C:ribosome"/>
    <property type="evidence" value="ECO:0007669"/>
    <property type="project" value="UniProtKB-KW"/>
</dbReference>
<dbReference type="InterPro" id="IPR036967">
    <property type="entry name" value="Ribosomal_uS11_sf"/>
</dbReference>
<keyword evidence="2" id="KW-0689">Ribosomal protein</keyword>
<evidence type="ECO:0000256" key="3">
    <source>
        <dbReference type="ARBA" id="ARBA00023274"/>
    </source>
</evidence>
<accession>A0A5E8B6L5</accession>
<organism evidence="5 6">
    <name type="scientific">Magnusiomyces paraingens</name>
    <dbReference type="NCBI Taxonomy" id="2606893"/>
    <lineage>
        <taxon>Eukaryota</taxon>
        <taxon>Fungi</taxon>
        <taxon>Dikarya</taxon>
        <taxon>Ascomycota</taxon>
        <taxon>Saccharomycotina</taxon>
        <taxon>Dipodascomycetes</taxon>
        <taxon>Dipodascales</taxon>
        <taxon>Dipodascaceae</taxon>
        <taxon>Magnusiomyces</taxon>
    </lineage>
</organism>
<evidence type="ECO:0000313" key="6">
    <source>
        <dbReference type="Proteomes" id="UP000398389"/>
    </source>
</evidence>
<dbReference type="RefSeq" id="XP_031852219.1">
    <property type="nucleotide sequence ID" value="XM_031996328.1"/>
</dbReference>
<comment type="similarity">
    <text evidence="1">Belongs to the universal ribosomal protein uS11 family.</text>
</comment>
<dbReference type="GeneID" id="43580428"/>
<proteinExistence type="inferred from homology"/>
<dbReference type="GO" id="GO:1990904">
    <property type="term" value="C:ribonucleoprotein complex"/>
    <property type="evidence" value="ECO:0007669"/>
    <property type="project" value="UniProtKB-KW"/>
</dbReference>
<feature type="region of interest" description="Disordered" evidence="4">
    <location>
        <begin position="30"/>
        <end position="93"/>
    </location>
</feature>